<keyword evidence="1" id="KW-0472">Membrane</keyword>
<feature type="domain" description="Glycosyltransferase 2-like" evidence="2">
    <location>
        <begin position="63"/>
        <end position="145"/>
    </location>
</feature>
<evidence type="ECO:0000256" key="1">
    <source>
        <dbReference type="SAM" id="Phobius"/>
    </source>
</evidence>
<protein>
    <recommendedName>
        <fullName evidence="2">Glycosyltransferase 2-like domain-containing protein</fullName>
    </recommendedName>
</protein>
<evidence type="ECO:0000313" key="4">
    <source>
        <dbReference type="Proteomes" id="UP000014073"/>
    </source>
</evidence>
<dbReference type="STRING" id="547042.BACCOPRO_03222"/>
<evidence type="ECO:0000259" key="2">
    <source>
        <dbReference type="Pfam" id="PF00535"/>
    </source>
</evidence>
<dbReference type="EMBL" id="ACBW01000204">
    <property type="protein sequence ID" value="EEF77700.1"/>
    <property type="molecule type" value="Genomic_DNA"/>
</dbReference>
<dbReference type="eggNOG" id="COG1216">
    <property type="taxonomic scope" value="Bacteria"/>
</dbReference>
<gene>
    <name evidence="3" type="ORF">BACCOPRO_03222</name>
</gene>
<keyword evidence="1" id="KW-0812">Transmembrane</keyword>
<dbReference type="InterPro" id="IPR001173">
    <property type="entry name" value="Glyco_trans_2-like"/>
</dbReference>
<dbReference type="InterPro" id="IPR029044">
    <property type="entry name" value="Nucleotide-diphossugar_trans"/>
</dbReference>
<dbReference type="AlphaFoldDB" id="S0FC67"/>
<keyword evidence="1" id="KW-1133">Transmembrane helix</keyword>
<accession>S0FC67</accession>
<dbReference type="SUPFAM" id="SSF53448">
    <property type="entry name" value="Nucleotide-diphospho-sugar transferases"/>
    <property type="match status" value="1"/>
</dbReference>
<feature type="transmembrane region" description="Helical" evidence="1">
    <location>
        <begin position="268"/>
        <end position="287"/>
    </location>
</feature>
<proteinExistence type="predicted"/>
<dbReference type="RefSeq" id="WP_008144637.1">
    <property type="nucleotide sequence ID" value="NZ_EQ973647.1"/>
</dbReference>
<reference evidence="3 4" key="1">
    <citation type="submission" date="2008-12" db="EMBL/GenBank/DDBJ databases">
        <authorList>
            <person name="Fulton L."/>
            <person name="Clifton S."/>
            <person name="Fulton B."/>
            <person name="Xu J."/>
            <person name="Minx P."/>
            <person name="Pepin K.H."/>
            <person name="Johnson M."/>
            <person name="Bhonagiri V."/>
            <person name="Nash W.E."/>
            <person name="Mardis E.R."/>
            <person name="Wilson R.K."/>
        </authorList>
    </citation>
    <scope>NUCLEOTIDE SEQUENCE [LARGE SCALE GENOMIC DNA]</scope>
    <source>
        <strain evidence="3 4">DSM 18228</strain>
    </source>
</reference>
<comment type="caution">
    <text evidence="3">The sequence shown here is derived from an EMBL/GenBank/DDBJ whole genome shotgun (WGS) entry which is preliminary data.</text>
</comment>
<organism evidence="3 4">
    <name type="scientific">Phocaeicola coprophilus DSM 18228 = JCM 13818</name>
    <dbReference type="NCBI Taxonomy" id="547042"/>
    <lineage>
        <taxon>Bacteria</taxon>
        <taxon>Pseudomonadati</taxon>
        <taxon>Bacteroidota</taxon>
        <taxon>Bacteroidia</taxon>
        <taxon>Bacteroidales</taxon>
        <taxon>Bacteroidaceae</taxon>
        <taxon>Phocaeicola</taxon>
    </lineage>
</organism>
<sequence>MKSINYTAVIRTLGIAGDKYQTLLDSLNKQTIQPSKILVYIAEGYSIPKETIGKEQYIYVKKGMVAQRALSYTEVETEYILFLDDDVYLPKTTVAQLYQYLVDNDADVISPDVFPNAERPTLGKWMMKLSGRMVDRRDDGKWGYKVMRNSGYSYNTDPKSGVYLSQTNAGPCFFCKKDDFLKIHFEEELWMDQMKYALGDDQVMYYKMYCMGLKQLTWFHSGIKHLDAGTTMMSEEKEKMLIYSDFRFKTIFWHRFIYLPDTCRLSRVWSMVCIGYALLFTLLISLLKGRMDIFKLKLKAIKDAIHFIKSEKYRALPLIKKIV</sequence>
<dbReference type="GeneID" id="78403520"/>
<name>S0FC67_9BACT</name>
<dbReference type="Proteomes" id="UP000014073">
    <property type="component" value="Unassembled WGS sequence"/>
</dbReference>
<evidence type="ECO:0000313" key="3">
    <source>
        <dbReference type="EMBL" id="EEF77700.1"/>
    </source>
</evidence>
<dbReference type="Gene3D" id="3.90.550.10">
    <property type="entry name" value="Spore Coat Polysaccharide Biosynthesis Protein SpsA, Chain A"/>
    <property type="match status" value="1"/>
</dbReference>
<keyword evidence="4" id="KW-1185">Reference proteome</keyword>
<dbReference type="Pfam" id="PF00535">
    <property type="entry name" value="Glycos_transf_2"/>
    <property type="match status" value="1"/>
</dbReference>
<dbReference type="HOGENOM" id="CLU_856998_0_0_10"/>